<dbReference type="InterPro" id="IPR000675">
    <property type="entry name" value="Cutinase/axe"/>
</dbReference>
<feature type="active site" description="Nucleophile" evidence="10">
    <location>
        <position position="355"/>
    </location>
</feature>
<evidence type="ECO:0000256" key="4">
    <source>
        <dbReference type="ARBA" id="ARBA00022487"/>
    </source>
</evidence>
<protein>
    <recommendedName>
        <fullName evidence="3 12">Cutinase</fullName>
        <ecNumber evidence="3 12">3.1.1.74</ecNumber>
    </recommendedName>
</protein>
<feature type="active site" description="Proton donor/acceptor" evidence="10">
    <location>
        <position position="420"/>
    </location>
</feature>
<dbReference type="EC" id="3.1.1.74" evidence="3 12"/>
<dbReference type="PANTHER" id="PTHR48250:SF2">
    <property type="entry name" value="CUTINASE"/>
    <property type="match status" value="1"/>
</dbReference>
<dbReference type="Gene3D" id="3.40.50.1820">
    <property type="entry name" value="alpha/beta hydrolase"/>
    <property type="match status" value="1"/>
</dbReference>
<evidence type="ECO:0000313" key="15">
    <source>
        <dbReference type="Proteomes" id="UP000624244"/>
    </source>
</evidence>
<keyword evidence="6" id="KW-0732">Signal</keyword>
<dbReference type="InterPro" id="IPR011150">
    <property type="entry name" value="Cutinase_monf"/>
</dbReference>
<dbReference type="InterPro" id="IPR043580">
    <property type="entry name" value="CUTINASE_1"/>
</dbReference>
<keyword evidence="5 12" id="KW-0964">Secreted</keyword>
<organism evidence="14 15">
    <name type="scientific">Cochliobolus sativus</name>
    <name type="common">Common root rot and spot blotch fungus</name>
    <name type="synonym">Bipolaris sorokiniana</name>
    <dbReference type="NCBI Taxonomy" id="45130"/>
    <lineage>
        <taxon>Eukaryota</taxon>
        <taxon>Fungi</taxon>
        <taxon>Dikarya</taxon>
        <taxon>Ascomycota</taxon>
        <taxon>Pezizomycotina</taxon>
        <taxon>Dothideomycetes</taxon>
        <taxon>Pleosporomycetidae</taxon>
        <taxon>Pleosporales</taxon>
        <taxon>Pleosporineae</taxon>
        <taxon>Pleosporaceae</taxon>
        <taxon>Bipolaris</taxon>
    </lineage>
</organism>
<evidence type="ECO:0000256" key="6">
    <source>
        <dbReference type="ARBA" id="ARBA00022729"/>
    </source>
</evidence>
<dbReference type="SUPFAM" id="SSF53474">
    <property type="entry name" value="alpha/beta-Hydrolases"/>
    <property type="match status" value="1"/>
</dbReference>
<evidence type="ECO:0000256" key="7">
    <source>
        <dbReference type="ARBA" id="ARBA00022801"/>
    </source>
</evidence>
<evidence type="ECO:0000256" key="10">
    <source>
        <dbReference type="PIRSR" id="PIRSR611150-1"/>
    </source>
</evidence>
<proteinExistence type="inferred from homology"/>
<feature type="compositionally biased region" description="Low complexity" evidence="13">
    <location>
        <begin position="207"/>
        <end position="234"/>
    </location>
</feature>
<comment type="subcellular location">
    <subcellularLocation>
        <location evidence="1 12">Secreted</location>
    </subcellularLocation>
</comment>
<dbReference type="SMART" id="SM01110">
    <property type="entry name" value="Cutinase"/>
    <property type="match status" value="1"/>
</dbReference>
<dbReference type="Proteomes" id="UP000624244">
    <property type="component" value="Unassembled WGS sequence"/>
</dbReference>
<gene>
    <name evidence="14" type="ORF">GGP41_010198</name>
</gene>
<dbReference type="InterPro" id="IPR029058">
    <property type="entry name" value="AB_hydrolase_fold"/>
</dbReference>
<keyword evidence="7 12" id="KW-0378">Hydrolase</keyword>
<dbReference type="PROSITE" id="PS00155">
    <property type="entry name" value="CUTINASE_1"/>
    <property type="match status" value="1"/>
</dbReference>
<feature type="region of interest" description="Disordered" evidence="13">
    <location>
        <begin position="26"/>
        <end position="52"/>
    </location>
</feature>
<dbReference type="AlphaFoldDB" id="A0A8H5ZMR0"/>
<feature type="compositionally biased region" description="Gly residues" evidence="13">
    <location>
        <begin position="34"/>
        <end position="52"/>
    </location>
</feature>
<feature type="compositionally biased region" description="Gly residues" evidence="13">
    <location>
        <begin position="235"/>
        <end position="245"/>
    </location>
</feature>
<feature type="active site" evidence="10">
    <location>
        <position position="405"/>
    </location>
</feature>
<feature type="compositionally biased region" description="Gly residues" evidence="13">
    <location>
        <begin position="197"/>
        <end position="206"/>
    </location>
</feature>
<evidence type="ECO:0000256" key="12">
    <source>
        <dbReference type="RuleBase" id="RU361263"/>
    </source>
</evidence>
<comment type="function">
    <text evidence="12">Catalyzes the hydrolysis of complex carboxylic polyesters found in the cell wall of plants. Degrades cutin, a macromolecule that forms the structure of the plant cuticle.</text>
</comment>
<evidence type="ECO:0000256" key="2">
    <source>
        <dbReference type="ARBA" id="ARBA00007534"/>
    </source>
</evidence>
<evidence type="ECO:0000256" key="13">
    <source>
        <dbReference type="SAM" id="MobiDB-lite"/>
    </source>
</evidence>
<evidence type="ECO:0000256" key="1">
    <source>
        <dbReference type="ARBA" id="ARBA00004613"/>
    </source>
</evidence>
<sequence length="441" mass="41274">MKYHAGHVLALASVAAAYPYPQKLPSTTEPGAGSDTGAGTGTGSGSGLGGLFPGIGGGSSLPSLGGGSGLPGLGGGSGLPGLGGGLTLPTKLPSLGGGSGFPGLGGGLGGGFPRPTGFPSLGGGSGFPGLGGGSGLGGGLTLPTSLPSLGGGSGFPSLGGGSSLPSLGGIGSSRKAAASDTSIGTGGSSWMDWLSGLTGGLGGGTSAGSDETTPPASPDTETPATPATPATPGGNSTGGSGGTGGNCKPQQASSGLLGGSENGIVDKNCCTDMTIIFARGTGEMGNVGTVSGPPMFKAIRSKLGADRVTVQGVDYPASAAGNVNLGGDGGEKMAALVKQAKSLCPNTKVIVSGYSQGAMVVHNAFSKGLSAEDVSGAVLFGDPLKRTAVGKLPTDKVKQFCGTADQICGGGGDGGATGSHISYGSSAEAAATFAIQAVGLA</sequence>
<dbReference type="Pfam" id="PF01083">
    <property type="entry name" value="Cutinase"/>
    <property type="match status" value="1"/>
</dbReference>
<evidence type="ECO:0000256" key="3">
    <source>
        <dbReference type="ARBA" id="ARBA00013095"/>
    </source>
</evidence>
<dbReference type="GO" id="GO:0005576">
    <property type="term" value="C:extracellular region"/>
    <property type="evidence" value="ECO:0007669"/>
    <property type="project" value="UniProtKB-SubCell"/>
</dbReference>
<keyword evidence="8 11" id="KW-1015">Disulfide bond</keyword>
<evidence type="ECO:0000256" key="5">
    <source>
        <dbReference type="ARBA" id="ARBA00022525"/>
    </source>
</evidence>
<evidence type="ECO:0000256" key="9">
    <source>
        <dbReference type="ARBA" id="ARBA00034045"/>
    </source>
</evidence>
<feature type="disulfide bond" evidence="11">
    <location>
        <begin position="401"/>
        <end position="408"/>
    </location>
</feature>
<evidence type="ECO:0000256" key="8">
    <source>
        <dbReference type="ARBA" id="ARBA00023157"/>
    </source>
</evidence>
<dbReference type="GO" id="GO:0050525">
    <property type="term" value="F:cutinase activity"/>
    <property type="evidence" value="ECO:0007669"/>
    <property type="project" value="UniProtKB-UniRule"/>
</dbReference>
<feature type="compositionally biased region" description="Gly residues" evidence="13">
    <location>
        <begin position="120"/>
        <end position="132"/>
    </location>
</feature>
<feature type="region of interest" description="Disordered" evidence="13">
    <location>
        <begin position="194"/>
        <end position="259"/>
    </location>
</feature>
<name>A0A8H5ZMR0_COCSA</name>
<evidence type="ECO:0000256" key="11">
    <source>
        <dbReference type="PIRSR" id="PIRSR611150-2"/>
    </source>
</evidence>
<reference evidence="14" key="1">
    <citation type="submission" date="2019-11" db="EMBL/GenBank/DDBJ databases">
        <title>Bipolaris sorokiniana Genome sequencing.</title>
        <authorList>
            <person name="Wang H."/>
        </authorList>
    </citation>
    <scope>NUCLEOTIDE SEQUENCE</scope>
</reference>
<feature type="disulfide bond" evidence="11">
    <location>
        <begin position="270"/>
        <end position="344"/>
    </location>
</feature>
<dbReference type="GO" id="GO:0016052">
    <property type="term" value="P:carbohydrate catabolic process"/>
    <property type="evidence" value="ECO:0007669"/>
    <property type="project" value="TreeGrafter"/>
</dbReference>
<evidence type="ECO:0000313" key="14">
    <source>
        <dbReference type="EMBL" id="KAF5850588.1"/>
    </source>
</evidence>
<keyword evidence="4 12" id="KW-0719">Serine esterase</keyword>
<dbReference type="PANTHER" id="PTHR48250">
    <property type="entry name" value="CUTINASE 2-RELATED"/>
    <property type="match status" value="1"/>
</dbReference>
<dbReference type="EMBL" id="WNKQ01000006">
    <property type="protein sequence ID" value="KAF5850588.1"/>
    <property type="molecule type" value="Genomic_DNA"/>
</dbReference>
<feature type="region of interest" description="Disordered" evidence="13">
    <location>
        <begin position="106"/>
        <end position="132"/>
    </location>
</feature>
<comment type="catalytic activity">
    <reaction evidence="9 12">
        <text>cutin + H2O = cutin monomers.</text>
        <dbReference type="EC" id="3.1.1.74"/>
    </reaction>
</comment>
<comment type="caution">
    <text evidence="14">The sequence shown here is derived from an EMBL/GenBank/DDBJ whole genome shotgun (WGS) entry which is preliminary data.</text>
</comment>
<accession>A0A8H5ZMR0</accession>
<comment type="similarity">
    <text evidence="2 12">Belongs to the cutinase family.</text>
</comment>